<protein>
    <submittedName>
        <fullName evidence="2">Uncharacterized protein</fullName>
    </submittedName>
</protein>
<dbReference type="eggNOG" id="ENOG502SK18">
    <property type="taxonomic scope" value="Eukaryota"/>
</dbReference>
<feature type="region of interest" description="Disordered" evidence="1">
    <location>
        <begin position="591"/>
        <end position="678"/>
    </location>
</feature>
<evidence type="ECO:0000313" key="2">
    <source>
        <dbReference type="EMBL" id="KTB37001.1"/>
    </source>
</evidence>
<dbReference type="InterPro" id="IPR028018">
    <property type="entry name" value="DUF4646"/>
</dbReference>
<feature type="compositionally biased region" description="Basic and acidic residues" evidence="1">
    <location>
        <begin position="261"/>
        <end position="276"/>
    </location>
</feature>
<accession>A0A0W0FL38</accession>
<dbReference type="Pfam" id="PF15496">
    <property type="entry name" value="DUF4646"/>
    <property type="match status" value="1"/>
</dbReference>
<feature type="compositionally biased region" description="Acidic residues" evidence="1">
    <location>
        <begin position="604"/>
        <end position="625"/>
    </location>
</feature>
<proteinExistence type="predicted"/>
<evidence type="ECO:0000313" key="3">
    <source>
        <dbReference type="Proteomes" id="UP000054988"/>
    </source>
</evidence>
<feature type="compositionally biased region" description="Basic residues" evidence="1">
    <location>
        <begin position="654"/>
        <end position="675"/>
    </location>
</feature>
<reference evidence="2 3" key="1">
    <citation type="submission" date="2015-12" db="EMBL/GenBank/DDBJ databases">
        <title>Draft genome sequence of Moniliophthora roreri, the causal agent of frosty pod rot of cacao.</title>
        <authorList>
            <person name="Aime M.C."/>
            <person name="Diaz-Valderrama J.R."/>
            <person name="Kijpornyongpan T."/>
            <person name="Phillips-Mora W."/>
        </authorList>
    </citation>
    <scope>NUCLEOTIDE SEQUENCE [LARGE SCALE GENOMIC DNA]</scope>
    <source>
        <strain evidence="2 3">MCA 2952</strain>
    </source>
</reference>
<name>A0A0W0FL38_MONRR</name>
<gene>
    <name evidence="2" type="ORF">WG66_10457</name>
</gene>
<dbReference type="EMBL" id="LATX01001871">
    <property type="protein sequence ID" value="KTB37001.1"/>
    <property type="molecule type" value="Genomic_DNA"/>
</dbReference>
<dbReference type="Proteomes" id="UP000054988">
    <property type="component" value="Unassembled WGS sequence"/>
</dbReference>
<evidence type="ECO:0000256" key="1">
    <source>
        <dbReference type="SAM" id="MobiDB-lite"/>
    </source>
</evidence>
<comment type="caution">
    <text evidence="2">The sequence shown here is derived from an EMBL/GenBank/DDBJ whole genome shotgun (WGS) entry which is preliminary data.</text>
</comment>
<feature type="region of interest" description="Disordered" evidence="1">
    <location>
        <begin position="226"/>
        <end position="381"/>
    </location>
</feature>
<feature type="region of interest" description="Disordered" evidence="1">
    <location>
        <begin position="63"/>
        <end position="82"/>
    </location>
</feature>
<feature type="compositionally biased region" description="Polar residues" evidence="1">
    <location>
        <begin position="337"/>
        <end position="355"/>
    </location>
</feature>
<feature type="region of interest" description="Disordered" evidence="1">
    <location>
        <begin position="156"/>
        <end position="185"/>
    </location>
</feature>
<sequence length="751" mass="80283">MGAGVKILRLAGYSRLFPSCIVIDIQLECAPGMDGHEAVFVSPSPYGPPPDPGFGTPYASTVAPATPQSPSPGHIQPGSITYTTSTGPDGKIIYHPFKAVPASYQTPSGIVSGIQWVPAEATQILPAGAQPASTDFEEAWNRGNLTREDKAALKEWQRAEDKRRRKEEKESAKMLRDKERLSQARYDDADLQHARQQDAFNRERRKSFNAGAGVAFPGAAPGGYAPPSPYQGYAQPQSHSPGPMGYTRERKYSSGGGLLSDLDRQFNDLGVSDDRIAGPGMARPRKYSTHESAAAAERTRRMSGNFGPERPLSAYGGAAGSHSPNAGAAYPPRPYSRNANAYPTAPQYANPSPNLRSAEPAAFAPHAPRPTSPYATANYPPSPNHVADPYARAASPFAPGGTVPDIYPPGHVMEGQPIVRSRATTPLPGTVPPPVGGYAGSAGGGVAFPQGATYPQPHIPGSPQPGVPASHASATGQLAAPECFSRPINAAHPYTPFEAMKIQDMEEFYDHIPRMPAVLQAHDVYTEDWSRLMEDIALAWSGRLPVPAAASNRPPKRTTVTATLVDLWNGSFFNRRGVELVLYKGRERRSGAQAGTVDVHLPLQDDDDYISSSEDTTDSDDDELDDPRYNATYGMYGGRPGYGPTPDMMETRQKRLAAKAERRRRKKERKNRRRAREREKRWSLYLTCVPQGGAPGQAGAYHTPHHASGVMSGVPGSGVPGAGYGAVSPGPYGASYGATTGGPYSGYGGGI</sequence>
<organism evidence="2 3">
    <name type="scientific">Moniliophthora roreri</name>
    <name type="common">Frosty pod rot fungus</name>
    <name type="synonym">Monilia roreri</name>
    <dbReference type="NCBI Taxonomy" id="221103"/>
    <lineage>
        <taxon>Eukaryota</taxon>
        <taxon>Fungi</taxon>
        <taxon>Dikarya</taxon>
        <taxon>Basidiomycota</taxon>
        <taxon>Agaricomycotina</taxon>
        <taxon>Agaricomycetes</taxon>
        <taxon>Agaricomycetidae</taxon>
        <taxon>Agaricales</taxon>
        <taxon>Marasmiineae</taxon>
        <taxon>Marasmiaceae</taxon>
        <taxon>Moniliophthora</taxon>
    </lineage>
</organism>
<dbReference type="AlphaFoldDB" id="A0A0W0FL38"/>